<keyword evidence="1" id="KW-0472">Membrane</keyword>
<evidence type="ECO:0000313" key="2">
    <source>
        <dbReference type="EMBL" id="MFC5006585.1"/>
    </source>
</evidence>
<organism evidence="2 3">
    <name type="scientific">Dactylosporangium cerinum</name>
    <dbReference type="NCBI Taxonomy" id="1434730"/>
    <lineage>
        <taxon>Bacteria</taxon>
        <taxon>Bacillati</taxon>
        <taxon>Actinomycetota</taxon>
        <taxon>Actinomycetes</taxon>
        <taxon>Micromonosporales</taxon>
        <taxon>Micromonosporaceae</taxon>
        <taxon>Dactylosporangium</taxon>
    </lineage>
</organism>
<accession>A0ABV9WCX0</accession>
<proteinExistence type="predicted"/>
<evidence type="ECO:0000313" key="3">
    <source>
        <dbReference type="Proteomes" id="UP001595912"/>
    </source>
</evidence>
<sequence length="127" mass="12969">MRIRLARAAVAAVWLHEGLWCKVLTGDQLSVVAAVPFLPPALAPAALIGLGVAETALAVWVLTGRRARAAAIVQTVLLVAFNAGGLLFAADQIADAGRMLTANAALLALAWLLTGPAHAEPLAPAHG</sequence>
<dbReference type="Pfam" id="PF13781">
    <property type="entry name" value="DoxX_3"/>
    <property type="match status" value="1"/>
</dbReference>
<dbReference type="Proteomes" id="UP001595912">
    <property type="component" value="Unassembled WGS sequence"/>
</dbReference>
<dbReference type="RefSeq" id="WP_380127215.1">
    <property type="nucleotide sequence ID" value="NZ_JBHSIU010000105.1"/>
</dbReference>
<keyword evidence="1" id="KW-0812">Transmembrane</keyword>
<name>A0ABV9WCX0_9ACTN</name>
<feature type="transmembrane region" description="Helical" evidence="1">
    <location>
        <begin position="37"/>
        <end position="62"/>
    </location>
</feature>
<keyword evidence="1" id="KW-1133">Transmembrane helix</keyword>
<dbReference type="EMBL" id="JBHSIU010000105">
    <property type="protein sequence ID" value="MFC5006585.1"/>
    <property type="molecule type" value="Genomic_DNA"/>
</dbReference>
<keyword evidence="3" id="KW-1185">Reference proteome</keyword>
<gene>
    <name evidence="2" type="ORF">ACFPIJ_53285</name>
</gene>
<comment type="caution">
    <text evidence="2">The sequence shown here is derived from an EMBL/GenBank/DDBJ whole genome shotgun (WGS) entry which is preliminary data.</text>
</comment>
<protein>
    <submittedName>
        <fullName evidence="2">DoxX-like family protein</fullName>
    </submittedName>
</protein>
<reference evidence="3" key="1">
    <citation type="journal article" date="2019" name="Int. J. Syst. Evol. Microbiol.">
        <title>The Global Catalogue of Microorganisms (GCM) 10K type strain sequencing project: providing services to taxonomists for standard genome sequencing and annotation.</title>
        <authorList>
            <consortium name="The Broad Institute Genomics Platform"/>
            <consortium name="The Broad Institute Genome Sequencing Center for Infectious Disease"/>
            <person name="Wu L."/>
            <person name="Ma J."/>
        </authorList>
    </citation>
    <scope>NUCLEOTIDE SEQUENCE [LARGE SCALE GENOMIC DNA]</scope>
    <source>
        <strain evidence="3">CGMCC 4.7152</strain>
    </source>
</reference>
<feature type="transmembrane region" description="Helical" evidence="1">
    <location>
        <begin position="69"/>
        <end position="90"/>
    </location>
</feature>
<dbReference type="InterPro" id="IPR025695">
    <property type="entry name" value="DoxX-like"/>
</dbReference>
<evidence type="ECO:0000256" key="1">
    <source>
        <dbReference type="SAM" id="Phobius"/>
    </source>
</evidence>